<evidence type="ECO:0000313" key="1">
    <source>
        <dbReference type="EMBL" id="CAG8788509.1"/>
    </source>
</evidence>
<evidence type="ECO:0000313" key="2">
    <source>
        <dbReference type="Proteomes" id="UP000789920"/>
    </source>
</evidence>
<protein>
    <submittedName>
        <fullName evidence="1">34932_t:CDS:1</fullName>
    </submittedName>
</protein>
<reference evidence="1" key="1">
    <citation type="submission" date="2021-06" db="EMBL/GenBank/DDBJ databases">
        <authorList>
            <person name="Kallberg Y."/>
            <person name="Tangrot J."/>
            <person name="Rosling A."/>
        </authorList>
    </citation>
    <scope>NUCLEOTIDE SEQUENCE</scope>
    <source>
        <strain evidence="1">MA461A</strain>
    </source>
</reference>
<accession>A0ACA9RDW7</accession>
<keyword evidence="2" id="KW-1185">Reference proteome</keyword>
<feature type="non-terminal residue" evidence="1">
    <location>
        <position position="1"/>
    </location>
</feature>
<sequence>FQQAKYNLLMNEHPMHPIKINFKKVKCLNCPEETDPRLAIPECHLEAESFHPETVEIHLYKIIRVHSNNLDEYHPGPLKAYHPGSYMPVHPGVPIDTQINYNPGECFIRAITFGMINPMIPGYWKCCGEIKDAKSDIIAAMDLAQVKDVNTYMTYTNIKLANNLVVQFAKTVMKH</sequence>
<gene>
    <name evidence="1" type="ORF">RPERSI_LOCUS18719</name>
</gene>
<dbReference type="Proteomes" id="UP000789920">
    <property type="component" value="Unassembled WGS sequence"/>
</dbReference>
<proteinExistence type="predicted"/>
<organism evidence="1 2">
    <name type="scientific">Racocetra persica</name>
    <dbReference type="NCBI Taxonomy" id="160502"/>
    <lineage>
        <taxon>Eukaryota</taxon>
        <taxon>Fungi</taxon>
        <taxon>Fungi incertae sedis</taxon>
        <taxon>Mucoromycota</taxon>
        <taxon>Glomeromycotina</taxon>
        <taxon>Glomeromycetes</taxon>
        <taxon>Diversisporales</taxon>
        <taxon>Gigasporaceae</taxon>
        <taxon>Racocetra</taxon>
    </lineage>
</organism>
<comment type="caution">
    <text evidence="1">The sequence shown here is derived from an EMBL/GenBank/DDBJ whole genome shotgun (WGS) entry which is preliminary data.</text>
</comment>
<name>A0ACA9RDW7_9GLOM</name>
<dbReference type="EMBL" id="CAJVQC010050080">
    <property type="protein sequence ID" value="CAG8788509.1"/>
    <property type="molecule type" value="Genomic_DNA"/>
</dbReference>